<dbReference type="InterPro" id="IPR023393">
    <property type="entry name" value="START-like_dom_sf"/>
</dbReference>
<dbReference type="Pfam" id="PF03364">
    <property type="entry name" value="Polyketide_cyc"/>
    <property type="match status" value="1"/>
</dbReference>
<evidence type="ECO:0000313" key="4">
    <source>
        <dbReference type="Proteomes" id="UP000562027"/>
    </source>
</evidence>
<protein>
    <submittedName>
        <fullName evidence="3">Ribosome-associated toxin RatA of RatAB toxin-antitoxin module</fullName>
    </submittedName>
</protein>
<feature type="domain" description="Coenzyme Q-binding protein COQ10 START" evidence="2">
    <location>
        <begin position="9"/>
        <end position="157"/>
    </location>
</feature>
<dbReference type="PANTHER" id="PTHR12901">
    <property type="entry name" value="SPERM PROTEIN HOMOLOG"/>
    <property type="match status" value="1"/>
</dbReference>
<dbReference type="EMBL" id="JACHLP010000001">
    <property type="protein sequence ID" value="MBB4841921.1"/>
    <property type="molecule type" value="Genomic_DNA"/>
</dbReference>
<accession>A0A840L261</accession>
<keyword evidence="4" id="KW-1185">Reference proteome</keyword>
<dbReference type="CDD" id="cd07813">
    <property type="entry name" value="COQ10p_like"/>
    <property type="match status" value="1"/>
</dbReference>
<proteinExistence type="inferred from homology"/>
<dbReference type="Proteomes" id="UP000562027">
    <property type="component" value="Unassembled WGS sequence"/>
</dbReference>
<organism evidence="3 4">
    <name type="scientific">Roseateles oligotrophus</name>
    <dbReference type="NCBI Taxonomy" id="1769250"/>
    <lineage>
        <taxon>Bacteria</taxon>
        <taxon>Pseudomonadati</taxon>
        <taxon>Pseudomonadota</taxon>
        <taxon>Betaproteobacteria</taxon>
        <taxon>Burkholderiales</taxon>
        <taxon>Sphaerotilaceae</taxon>
        <taxon>Roseateles</taxon>
    </lineage>
</organism>
<reference evidence="3 4" key="1">
    <citation type="submission" date="2020-08" db="EMBL/GenBank/DDBJ databases">
        <title>Functional genomics of gut bacteria from endangered species of beetles.</title>
        <authorList>
            <person name="Carlos-Shanley C."/>
        </authorList>
    </citation>
    <scope>NUCLEOTIDE SEQUENCE [LARGE SCALE GENOMIC DNA]</scope>
    <source>
        <strain evidence="3 4">S00239</strain>
    </source>
</reference>
<comment type="caution">
    <text evidence="3">The sequence shown here is derived from an EMBL/GenBank/DDBJ whole genome shotgun (WGS) entry which is preliminary data.</text>
</comment>
<evidence type="ECO:0000313" key="3">
    <source>
        <dbReference type="EMBL" id="MBB4841921.1"/>
    </source>
</evidence>
<evidence type="ECO:0000256" key="1">
    <source>
        <dbReference type="ARBA" id="ARBA00008918"/>
    </source>
</evidence>
<dbReference type="Gene3D" id="3.30.530.20">
    <property type="match status" value="1"/>
</dbReference>
<comment type="similarity">
    <text evidence="1">Belongs to the ribosome association toxin RatA family.</text>
</comment>
<dbReference type="InterPro" id="IPR005031">
    <property type="entry name" value="COQ10_START"/>
</dbReference>
<dbReference type="InterPro" id="IPR044996">
    <property type="entry name" value="COQ10-like"/>
</dbReference>
<dbReference type="SUPFAM" id="SSF55961">
    <property type="entry name" value="Bet v1-like"/>
    <property type="match status" value="1"/>
</dbReference>
<sequence length="168" mass="18585">MKKSVLLWYSPREMYELVVGVARYPEFLPWCEQAEVLSCQALEQPAAAADAPSESVTARLQMAYAGVRHGFTTRNTHTPNRRVDMALVDGPFSELEGEWNFLPLGKPGAATDPAQAGAEPKACKIEFELRYAFSSMALEAVVSPVFDRVANTLVERFVQRAEAVYGAR</sequence>
<dbReference type="GO" id="GO:0048039">
    <property type="term" value="F:ubiquinone binding"/>
    <property type="evidence" value="ECO:0007669"/>
    <property type="project" value="InterPro"/>
</dbReference>
<dbReference type="PANTHER" id="PTHR12901:SF10">
    <property type="entry name" value="COENZYME Q-BINDING PROTEIN COQ10, MITOCHONDRIAL"/>
    <property type="match status" value="1"/>
</dbReference>
<name>A0A840L261_9BURK</name>
<dbReference type="GO" id="GO:0045333">
    <property type="term" value="P:cellular respiration"/>
    <property type="evidence" value="ECO:0007669"/>
    <property type="project" value="InterPro"/>
</dbReference>
<evidence type="ECO:0000259" key="2">
    <source>
        <dbReference type="Pfam" id="PF03364"/>
    </source>
</evidence>
<gene>
    <name evidence="3" type="ORF">HNP55_000416</name>
</gene>
<dbReference type="AlphaFoldDB" id="A0A840L261"/>